<protein>
    <recommendedName>
        <fullName evidence="1">Heterokaryon incompatibility domain-containing protein</fullName>
    </recommendedName>
</protein>
<dbReference type="Pfam" id="PF06985">
    <property type="entry name" value="HET"/>
    <property type="match status" value="1"/>
</dbReference>
<gene>
    <name evidence="2" type="ORF">P171DRAFT_347652</name>
</gene>
<dbReference type="PANTHER" id="PTHR24148">
    <property type="entry name" value="ANKYRIN REPEAT DOMAIN-CONTAINING PROTEIN 39 HOMOLOG-RELATED"/>
    <property type="match status" value="1"/>
</dbReference>
<dbReference type="InterPro" id="IPR010730">
    <property type="entry name" value="HET"/>
</dbReference>
<proteinExistence type="predicted"/>
<evidence type="ECO:0000313" key="3">
    <source>
        <dbReference type="Proteomes" id="UP000799764"/>
    </source>
</evidence>
<comment type="caution">
    <text evidence="2">The sequence shown here is derived from an EMBL/GenBank/DDBJ whole genome shotgun (WGS) entry which is preliminary data.</text>
</comment>
<reference evidence="2" key="1">
    <citation type="journal article" date="2020" name="Stud. Mycol.">
        <title>101 Dothideomycetes genomes: a test case for predicting lifestyles and emergence of pathogens.</title>
        <authorList>
            <person name="Haridas S."/>
            <person name="Albert R."/>
            <person name="Binder M."/>
            <person name="Bloem J."/>
            <person name="Labutti K."/>
            <person name="Salamov A."/>
            <person name="Andreopoulos B."/>
            <person name="Baker S."/>
            <person name="Barry K."/>
            <person name="Bills G."/>
            <person name="Bluhm B."/>
            <person name="Cannon C."/>
            <person name="Castanera R."/>
            <person name="Culley D."/>
            <person name="Daum C."/>
            <person name="Ezra D."/>
            <person name="Gonzalez J."/>
            <person name="Henrissat B."/>
            <person name="Kuo A."/>
            <person name="Liang C."/>
            <person name="Lipzen A."/>
            <person name="Lutzoni F."/>
            <person name="Magnuson J."/>
            <person name="Mondo S."/>
            <person name="Nolan M."/>
            <person name="Ohm R."/>
            <person name="Pangilinan J."/>
            <person name="Park H.-J."/>
            <person name="Ramirez L."/>
            <person name="Alfaro M."/>
            <person name="Sun H."/>
            <person name="Tritt A."/>
            <person name="Yoshinaga Y."/>
            <person name="Zwiers L.-H."/>
            <person name="Turgeon B."/>
            <person name="Goodwin S."/>
            <person name="Spatafora J."/>
            <person name="Crous P."/>
            <person name="Grigoriev I."/>
        </authorList>
    </citation>
    <scope>NUCLEOTIDE SEQUENCE</scope>
    <source>
        <strain evidence="2">CBS 690.94</strain>
    </source>
</reference>
<dbReference type="Proteomes" id="UP000799764">
    <property type="component" value="Unassembled WGS sequence"/>
</dbReference>
<dbReference type="AlphaFoldDB" id="A0A9P4PZ64"/>
<sequence length="221" mass="25108">MGEIYDNVPLERGTSTNIRVVAILENGESDPDSLVSCRFHTIALDDAPVFSALSFTWGDTRDEKEILLDGRSFTVRRNHWNFLRQARKRLTRPPTLLWIDAICINQAEVGERNHQVGLMGEIYSRAAKVLVWLASGTEALLSALDFFSDAKQRQNSLETPRLFDLVCEFGSLFYCIEPIDGVYALLSLISTDEQKSLQISPDYSKSTTELFDEVYSMHHRL</sequence>
<keyword evidence="3" id="KW-1185">Reference proteome</keyword>
<feature type="domain" description="Heterokaryon incompatibility" evidence="1">
    <location>
        <begin position="50"/>
        <end position="157"/>
    </location>
</feature>
<dbReference type="InterPro" id="IPR052895">
    <property type="entry name" value="HetReg/Transcr_Mod"/>
</dbReference>
<evidence type="ECO:0000313" key="2">
    <source>
        <dbReference type="EMBL" id="KAF2451893.1"/>
    </source>
</evidence>
<dbReference type="PANTHER" id="PTHR24148:SF73">
    <property type="entry name" value="HET DOMAIN PROTEIN (AFU_ORTHOLOGUE AFUA_8G01020)"/>
    <property type="match status" value="1"/>
</dbReference>
<organism evidence="2 3">
    <name type="scientific">Karstenula rhodostoma CBS 690.94</name>
    <dbReference type="NCBI Taxonomy" id="1392251"/>
    <lineage>
        <taxon>Eukaryota</taxon>
        <taxon>Fungi</taxon>
        <taxon>Dikarya</taxon>
        <taxon>Ascomycota</taxon>
        <taxon>Pezizomycotina</taxon>
        <taxon>Dothideomycetes</taxon>
        <taxon>Pleosporomycetidae</taxon>
        <taxon>Pleosporales</taxon>
        <taxon>Massarineae</taxon>
        <taxon>Didymosphaeriaceae</taxon>
        <taxon>Karstenula</taxon>
    </lineage>
</organism>
<evidence type="ECO:0000259" key="1">
    <source>
        <dbReference type="Pfam" id="PF06985"/>
    </source>
</evidence>
<dbReference type="EMBL" id="MU001492">
    <property type="protein sequence ID" value="KAF2451893.1"/>
    <property type="molecule type" value="Genomic_DNA"/>
</dbReference>
<dbReference type="OrthoDB" id="5386682at2759"/>
<name>A0A9P4PZ64_9PLEO</name>
<accession>A0A9P4PZ64</accession>